<dbReference type="OrthoDB" id="415590at2759"/>
<evidence type="ECO:0000256" key="3">
    <source>
        <dbReference type="ARBA" id="ARBA00022777"/>
    </source>
</evidence>
<evidence type="ECO:0000313" key="6">
    <source>
        <dbReference type="EMBL" id="EFN56268.1"/>
    </source>
</evidence>
<dbReference type="Gene3D" id="3.40.1190.20">
    <property type="match status" value="1"/>
</dbReference>
<dbReference type="SUPFAM" id="SSF53613">
    <property type="entry name" value="Ribokinase-like"/>
    <property type="match status" value="1"/>
</dbReference>
<protein>
    <recommendedName>
        <fullName evidence="5">Carbohydrate kinase PfkB domain-containing protein</fullName>
    </recommendedName>
</protein>
<dbReference type="InterPro" id="IPR052700">
    <property type="entry name" value="Carb_kinase_PfkB-like"/>
</dbReference>
<comment type="similarity">
    <text evidence="1">Belongs to the carbohydrate kinase PfkB family.</text>
</comment>
<dbReference type="RefSeq" id="XP_005848370.1">
    <property type="nucleotide sequence ID" value="XM_005848308.1"/>
</dbReference>
<evidence type="ECO:0000256" key="4">
    <source>
        <dbReference type="SAM" id="MobiDB-lite"/>
    </source>
</evidence>
<evidence type="ECO:0000313" key="7">
    <source>
        <dbReference type="Proteomes" id="UP000008141"/>
    </source>
</evidence>
<proteinExistence type="inferred from homology"/>
<dbReference type="PANTHER" id="PTHR43320:SF1">
    <property type="entry name" value="OS01G0105900 PROTEIN"/>
    <property type="match status" value="1"/>
</dbReference>
<dbReference type="Pfam" id="PF00294">
    <property type="entry name" value="PfkB"/>
    <property type="match status" value="2"/>
</dbReference>
<feature type="region of interest" description="Disordered" evidence="4">
    <location>
        <begin position="146"/>
        <end position="166"/>
    </location>
</feature>
<dbReference type="PROSITE" id="PS00584">
    <property type="entry name" value="PFKB_KINASES_2"/>
    <property type="match status" value="1"/>
</dbReference>
<evidence type="ECO:0000256" key="1">
    <source>
        <dbReference type="ARBA" id="ARBA00010688"/>
    </source>
</evidence>
<dbReference type="AlphaFoldDB" id="E1ZCM5"/>
<accession>E1ZCM5</accession>
<dbReference type="FunCoup" id="E1ZCM5">
    <property type="interactions" value="16"/>
</dbReference>
<dbReference type="InterPro" id="IPR029056">
    <property type="entry name" value="Ribokinase-like"/>
</dbReference>
<dbReference type="eggNOG" id="KOG2854">
    <property type="taxonomic scope" value="Eukaryota"/>
</dbReference>
<dbReference type="OMA" id="ANVACWA"/>
<organism evidence="7">
    <name type="scientific">Chlorella variabilis</name>
    <name type="common">Green alga</name>
    <dbReference type="NCBI Taxonomy" id="554065"/>
    <lineage>
        <taxon>Eukaryota</taxon>
        <taxon>Viridiplantae</taxon>
        <taxon>Chlorophyta</taxon>
        <taxon>core chlorophytes</taxon>
        <taxon>Trebouxiophyceae</taxon>
        <taxon>Chlorellales</taxon>
        <taxon>Chlorellaceae</taxon>
        <taxon>Chlorella clade</taxon>
        <taxon>Chlorella</taxon>
    </lineage>
</organism>
<keyword evidence="3" id="KW-0418">Kinase</keyword>
<sequence>MQLVFGLGDPVLDIVARVDHSLLERLGMEPGGCVPVSAEEMGRLLALPEVHGGMKRVPGGSAANVLKGLASLAPASLSVAFVGMVGQDEAGWEYRQSITAHGVRPLLLESGTGAATAACLCLVTPDGQRTMRTALCAALELSSPQQLPRELAPPPPTDGGAGAGAGASGQPPIALLHCEGYCLYRVAMAAAAMRAARARGARVSLDLASFEVVANCWTQLGSLLQERLVDIIFCNEQEAAALCQAAGVQLPPAAGGEQVVAAAHAYLLERGVGTIAISRGSKGCSAKSADGSTATAAACRVAVVDTVGAGDYFTSGVLLGLLSGASLQASAACGCTAGTAAVRTAGAELGPEALQQLRAAVAAILAADKAAALEAQGAAVPAVPLAVH</sequence>
<evidence type="ECO:0000256" key="2">
    <source>
        <dbReference type="ARBA" id="ARBA00022679"/>
    </source>
</evidence>
<reference evidence="6 7" key="1">
    <citation type="journal article" date="2010" name="Plant Cell">
        <title>The Chlorella variabilis NC64A genome reveals adaptation to photosymbiosis, coevolution with viruses, and cryptic sex.</title>
        <authorList>
            <person name="Blanc G."/>
            <person name="Duncan G."/>
            <person name="Agarkova I."/>
            <person name="Borodovsky M."/>
            <person name="Gurnon J."/>
            <person name="Kuo A."/>
            <person name="Lindquist E."/>
            <person name="Lucas S."/>
            <person name="Pangilinan J."/>
            <person name="Polle J."/>
            <person name="Salamov A."/>
            <person name="Terry A."/>
            <person name="Yamada T."/>
            <person name="Dunigan D.D."/>
            <person name="Grigoriev I.V."/>
            <person name="Claverie J.M."/>
            <person name="Van Etten J.L."/>
        </authorList>
    </citation>
    <scope>NUCLEOTIDE SEQUENCE [LARGE SCALE GENOMIC DNA]</scope>
    <source>
        <strain evidence="6 7">NC64A</strain>
    </source>
</reference>
<dbReference type="STRING" id="554065.E1ZCM5"/>
<dbReference type="InParanoid" id="E1ZCM5"/>
<feature type="domain" description="Carbohydrate kinase PfkB" evidence="5">
    <location>
        <begin position="54"/>
        <end position="143"/>
    </location>
</feature>
<dbReference type="GeneID" id="17355873"/>
<evidence type="ECO:0000259" key="5">
    <source>
        <dbReference type="Pfam" id="PF00294"/>
    </source>
</evidence>
<dbReference type="EMBL" id="GL433842">
    <property type="protein sequence ID" value="EFN56268.1"/>
    <property type="molecule type" value="Genomic_DNA"/>
</dbReference>
<dbReference type="GO" id="GO:0016301">
    <property type="term" value="F:kinase activity"/>
    <property type="evidence" value="ECO:0007669"/>
    <property type="project" value="UniProtKB-KW"/>
</dbReference>
<dbReference type="Proteomes" id="UP000008141">
    <property type="component" value="Unassembled WGS sequence"/>
</dbReference>
<feature type="domain" description="Carbohydrate kinase PfkB" evidence="5">
    <location>
        <begin position="223"/>
        <end position="349"/>
    </location>
</feature>
<name>E1ZCM5_CHLVA</name>
<dbReference type="InterPro" id="IPR002173">
    <property type="entry name" value="Carboh/pur_kinase_PfkB_CS"/>
</dbReference>
<keyword evidence="7" id="KW-1185">Reference proteome</keyword>
<keyword evidence="2" id="KW-0808">Transferase</keyword>
<gene>
    <name evidence="6" type="ORF">CHLNCDRAFT_57678</name>
</gene>
<dbReference type="InterPro" id="IPR011611">
    <property type="entry name" value="PfkB_dom"/>
</dbReference>
<dbReference type="PANTHER" id="PTHR43320">
    <property type="entry name" value="SUGAR KINASE"/>
    <property type="match status" value="1"/>
</dbReference>
<dbReference type="KEGG" id="cvr:CHLNCDRAFT_57678"/>